<comment type="caution">
    <text evidence="3">The sequence shown here is derived from an EMBL/GenBank/DDBJ whole genome shotgun (WGS) entry which is preliminary data.</text>
</comment>
<dbReference type="Proteomes" id="UP000403266">
    <property type="component" value="Unassembled WGS sequence"/>
</dbReference>
<reference evidence="3 4" key="1">
    <citation type="journal article" date="2019" name="Syst. Appl. Microbiol.">
        <title>Microvirga tunisiensis sp. nov., a root nodule symbiotic bacterium isolated from Lupinus micranthus and L. luteus grown in Northern Tunisia.</title>
        <authorList>
            <person name="Msaddak A."/>
            <person name="Rejili M."/>
            <person name="Duran D."/>
            <person name="Mars M."/>
            <person name="Palacios J.M."/>
            <person name="Ruiz-Argueso T."/>
            <person name="Rey L."/>
            <person name="Imperial J."/>
        </authorList>
    </citation>
    <scope>NUCLEOTIDE SEQUENCE [LARGE SCALE GENOMIC DNA]</scope>
    <source>
        <strain evidence="3 4">Lmie10</strain>
    </source>
</reference>
<sequence length="116" mass="12097">MKLTFKSAIVAACIALTAFGSLAASASPAQAGGMRNRNGAAIAAGILGVLALGAIATAGSGYGSPAYAAPAYSGHPYGPQTYYPAARHYRPNCYIAERRYYDNYGDVIVRRTRVCE</sequence>
<evidence type="ECO:0000313" key="4">
    <source>
        <dbReference type="Proteomes" id="UP000403266"/>
    </source>
</evidence>
<proteinExistence type="predicted"/>
<feature type="chain" id="PRO_5030135768" description="Lectin-like protein BA14k" evidence="2">
    <location>
        <begin position="24"/>
        <end position="116"/>
    </location>
</feature>
<accession>A0A5N7MTY8</accession>
<dbReference type="EMBL" id="VOSK01000315">
    <property type="protein sequence ID" value="MPR30130.1"/>
    <property type="molecule type" value="Genomic_DNA"/>
</dbReference>
<evidence type="ECO:0000256" key="1">
    <source>
        <dbReference type="SAM" id="Phobius"/>
    </source>
</evidence>
<dbReference type="AlphaFoldDB" id="A0A5N7MTY8"/>
<feature type="transmembrane region" description="Helical" evidence="1">
    <location>
        <begin position="41"/>
        <end position="62"/>
    </location>
</feature>
<name>A0A5N7MTY8_9HYPH</name>
<protein>
    <recommendedName>
        <fullName evidence="5">Lectin-like protein BA14k</fullName>
    </recommendedName>
</protein>
<evidence type="ECO:0008006" key="5">
    <source>
        <dbReference type="Google" id="ProtNLM"/>
    </source>
</evidence>
<keyword evidence="1" id="KW-1133">Transmembrane helix</keyword>
<keyword evidence="1" id="KW-0472">Membrane</keyword>
<gene>
    <name evidence="3" type="ORF">FS320_35060</name>
</gene>
<keyword evidence="2" id="KW-0732">Signal</keyword>
<evidence type="ECO:0000313" key="3">
    <source>
        <dbReference type="EMBL" id="MPR30130.1"/>
    </source>
</evidence>
<keyword evidence="4" id="KW-1185">Reference proteome</keyword>
<organism evidence="3 4">
    <name type="scientific">Microvirga tunisiensis</name>
    <dbReference type="NCBI Taxonomy" id="2108360"/>
    <lineage>
        <taxon>Bacteria</taxon>
        <taxon>Pseudomonadati</taxon>
        <taxon>Pseudomonadota</taxon>
        <taxon>Alphaproteobacteria</taxon>
        <taxon>Hyphomicrobiales</taxon>
        <taxon>Methylobacteriaceae</taxon>
        <taxon>Microvirga</taxon>
    </lineage>
</organism>
<feature type="signal peptide" evidence="2">
    <location>
        <begin position="1"/>
        <end position="23"/>
    </location>
</feature>
<evidence type="ECO:0000256" key="2">
    <source>
        <dbReference type="SAM" id="SignalP"/>
    </source>
</evidence>
<keyword evidence="1" id="KW-0812">Transmembrane</keyword>
<dbReference type="RefSeq" id="WP_152716989.1">
    <property type="nucleotide sequence ID" value="NZ_VOSJ01000341.1"/>
</dbReference>